<comment type="caution">
    <text evidence="2">The sequence shown here is derived from an EMBL/GenBank/DDBJ whole genome shotgun (WGS) entry which is preliminary data.</text>
</comment>
<evidence type="ECO:0000313" key="2">
    <source>
        <dbReference type="EMBL" id="MBA0723189.1"/>
    </source>
</evidence>
<organism evidence="2 3">
    <name type="scientific">Gossypium laxum</name>
    <dbReference type="NCBI Taxonomy" id="34288"/>
    <lineage>
        <taxon>Eukaryota</taxon>
        <taxon>Viridiplantae</taxon>
        <taxon>Streptophyta</taxon>
        <taxon>Embryophyta</taxon>
        <taxon>Tracheophyta</taxon>
        <taxon>Spermatophyta</taxon>
        <taxon>Magnoliopsida</taxon>
        <taxon>eudicotyledons</taxon>
        <taxon>Gunneridae</taxon>
        <taxon>Pentapetalae</taxon>
        <taxon>rosids</taxon>
        <taxon>malvids</taxon>
        <taxon>Malvales</taxon>
        <taxon>Malvaceae</taxon>
        <taxon>Malvoideae</taxon>
        <taxon>Gossypium</taxon>
    </lineage>
</organism>
<feature type="region of interest" description="Disordered" evidence="1">
    <location>
        <begin position="33"/>
        <end position="60"/>
    </location>
</feature>
<proteinExistence type="predicted"/>
<evidence type="ECO:0000313" key="3">
    <source>
        <dbReference type="Proteomes" id="UP000593574"/>
    </source>
</evidence>
<evidence type="ECO:0000256" key="1">
    <source>
        <dbReference type="SAM" id="MobiDB-lite"/>
    </source>
</evidence>
<dbReference type="EMBL" id="JABEZV010000010">
    <property type="protein sequence ID" value="MBA0723189.1"/>
    <property type="molecule type" value="Genomic_DNA"/>
</dbReference>
<feature type="non-terminal residue" evidence="2">
    <location>
        <position position="1"/>
    </location>
</feature>
<accession>A0A7J9AIA7</accession>
<keyword evidence="3" id="KW-1185">Reference proteome</keyword>
<reference evidence="2 3" key="1">
    <citation type="journal article" date="2019" name="Genome Biol. Evol.">
        <title>Insights into the evolution of the New World diploid cottons (Gossypium, subgenus Houzingenia) based on genome sequencing.</title>
        <authorList>
            <person name="Grover C.E."/>
            <person name="Arick M.A. 2nd"/>
            <person name="Thrash A."/>
            <person name="Conover J.L."/>
            <person name="Sanders W.S."/>
            <person name="Peterson D.G."/>
            <person name="Frelichowski J.E."/>
            <person name="Scheffler J.A."/>
            <person name="Scheffler B.E."/>
            <person name="Wendel J.F."/>
        </authorList>
    </citation>
    <scope>NUCLEOTIDE SEQUENCE [LARGE SCALE GENOMIC DNA]</scope>
    <source>
        <strain evidence="2">4</strain>
        <tissue evidence="2">Leaf</tissue>
    </source>
</reference>
<feature type="compositionally biased region" description="Basic and acidic residues" evidence="1">
    <location>
        <begin position="42"/>
        <end position="60"/>
    </location>
</feature>
<sequence>MVVGHRAISSPFVAKVQMCVQLAKKNLEKGEDLYMSGGAPDSVRRKEERRRQQIEFREGE</sequence>
<dbReference type="Proteomes" id="UP000593574">
    <property type="component" value="Unassembled WGS sequence"/>
</dbReference>
<gene>
    <name evidence="2" type="ORF">Golax_003796</name>
</gene>
<protein>
    <submittedName>
        <fullName evidence="2">Uncharacterized protein</fullName>
    </submittedName>
</protein>
<dbReference type="AlphaFoldDB" id="A0A7J9AIA7"/>
<name>A0A7J9AIA7_9ROSI</name>